<dbReference type="Proteomes" id="UP000714618">
    <property type="component" value="Unassembled WGS sequence"/>
</dbReference>
<evidence type="ECO:0000313" key="1">
    <source>
        <dbReference type="EMBL" id="CAD0094976.1"/>
    </source>
</evidence>
<accession>A0A9N8JUJ9</accession>
<organism evidence="1 2">
    <name type="scientific">Aureobasidium mustum</name>
    <dbReference type="NCBI Taxonomy" id="2773714"/>
    <lineage>
        <taxon>Eukaryota</taxon>
        <taxon>Fungi</taxon>
        <taxon>Dikarya</taxon>
        <taxon>Ascomycota</taxon>
        <taxon>Pezizomycotina</taxon>
        <taxon>Dothideomycetes</taxon>
        <taxon>Dothideomycetidae</taxon>
        <taxon>Dothideales</taxon>
        <taxon>Saccotheciaceae</taxon>
        <taxon>Aureobasidium</taxon>
    </lineage>
</organism>
<comment type="caution">
    <text evidence="1">The sequence shown here is derived from an EMBL/GenBank/DDBJ whole genome shotgun (WGS) entry which is preliminary data.</text>
</comment>
<reference evidence="1" key="1">
    <citation type="submission" date="2020-06" db="EMBL/GenBank/DDBJ databases">
        <authorList>
            <person name="Onetto C."/>
        </authorList>
    </citation>
    <scope>NUCLEOTIDE SEQUENCE</scope>
</reference>
<name>A0A9N8JUJ9_9PEZI</name>
<protein>
    <submittedName>
        <fullName evidence="1">Uncharacterized protein</fullName>
    </submittedName>
</protein>
<gene>
    <name evidence="1" type="ORF">AWRI4233_LOCUS4968</name>
</gene>
<feature type="non-terminal residue" evidence="1">
    <location>
        <position position="1"/>
    </location>
</feature>
<dbReference type="AlphaFoldDB" id="A0A9N8JUJ9"/>
<dbReference type="OrthoDB" id="3913774at2759"/>
<sequence>FESASFTYSGPGGWTYIGPGGLTTQSIAAATNENEQKKIGSTDNSAIKSTTKRKKKYYCCYGHGQNNTHSSKQCFRRKKAAANVYRPDNSYERILRQEVPASAQEKFVAVKAKDIKKEIDDDQVSNENVMARYSKAELKGVFDNVLAHFSNAELKEISGEVKKEMERRGIDEDASIGVYRDQSSGPWCVLQ</sequence>
<proteinExistence type="predicted"/>
<dbReference type="EMBL" id="CAIJEO010000006">
    <property type="protein sequence ID" value="CAD0094976.1"/>
    <property type="molecule type" value="Genomic_DNA"/>
</dbReference>
<keyword evidence="2" id="KW-1185">Reference proteome</keyword>
<evidence type="ECO:0000313" key="2">
    <source>
        <dbReference type="Proteomes" id="UP000714618"/>
    </source>
</evidence>